<gene>
    <name evidence="1" type="ORF">PPL_04950</name>
</gene>
<accession>D3B906</accession>
<organism evidence="1 2">
    <name type="scientific">Heterostelium pallidum (strain ATCC 26659 / Pp 5 / PN500)</name>
    <name type="common">Cellular slime mold</name>
    <name type="synonym">Polysphondylium pallidum</name>
    <dbReference type="NCBI Taxonomy" id="670386"/>
    <lineage>
        <taxon>Eukaryota</taxon>
        <taxon>Amoebozoa</taxon>
        <taxon>Evosea</taxon>
        <taxon>Eumycetozoa</taxon>
        <taxon>Dictyostelia</taxon>
        <taxon>Acytosteliales</taxon>
        <taxon>Acytosteliaceae</taxon>
        <taxon>Heterostelium</taxon>
    </lineage>
</organism>
<reference evidence="1 2" key="1">
    <citation type="journal article" date="2011" name="Genome Res.">
        <title>Phylogeny-wide analysis of social amoeba genomes highlights ancient origins for complex intercellular communication.</title>
        <authorList>
            <person name="Heidel A.J."/>
            <person name="Lawal H.M."/>
            <person name="Felder M."/>
            <person name="Schilde C."/>
            <person name="Helps N.R."/>
            <person name="Tunggal B."/>
            <person name="Rivero F."/>
            <person name="John U."/>
            <person name="Schleicher M."/>
            <person name="Eichinger L."/>
            <person name="Platzer M."/>
            <person name="Noegel A.A."/>
            <person name="Schaap P."/>
            <person name="Gloeckner G."/>
        </authorList>
    </citation>
    <scope>NUCLEOTIDE SEQUENCE [LARGE SCALE GENOMIC DNA]</scope>
    <source>
        <strain evidence="2">ATCC 26659 / Pp 5 / PN500</strain>
    </source>
</reference>
<sequence>MKSKSIEHFGIIEGIKGDRNISVCYDGQDHIYLVNGAGLNYRIDRFNIKTMKFESYHQLPFGYDTTNKRFIKYNVETKQSINLNAISLTNLQFSCVMYHRESPTSSYIFSFGNSLEYNFKYSIESNQYEPFFRDIINHKRYWCASTSITF</sequence>
<dbReference type="GeneID" id="31360436"/>
<comment type="caution">
    <text evidence="1">The sequence shown here is derived from an EMBL/GenBank/DDBJ whole genome shotgun (WGS) entry which is preliminary data.</text>
</comment>
<keyword evidence="2" id="KW-1185">Reference proteome</keyword>
<dbReference type="RefSeq" id="XP_020434162.1">
    <property type="nucleotide sequence ID" value="XM_020575846.1"/>
</dbReference>
<name>D3B906_HETP5</name>
<dbReference type="EMBL" id="ADBJ01000021">
    <property type="protein sequence ID" value="EFA82045.1"/>
    <property type="molecule type" value="Genomic_DNA"/>
</dbReference>
<proteinExistence type="predicted"/>
<dbReference type="AlphaFoldDB" id="D3B906"/>
<protein>
    <submittedName>
        <fullName evidence="1">Uncharacterized protein</fullName>
    </submittedName>
</protein>
<evidence type="ECO:0000313" key="2">
    <source>
        <dbReference type="Proteomes" id="UP000001396"/>
    </source>
</evidence>
<dbReference type="Proteomes" id="UP000001396">
    <property type="component" value="Unassembled WGS sequence"/>
</dbReference>
<evidence type="ECO:0000313" key="1">
    <source>
        <dbReference type="EMBL" id="EFA82045.1"/>
    </source>
</evidence>
<dbReference type="InParanoid" id="D3B906"/>